<feature type="region of interest" description="Disordered" evidence="2">
    <location>
        <begin position="1"/>
        <end position="29"/>
    </location>
</feature>
<organism evidence="3 4">
    <name type="scientific">Chara braunii</name>
    <name type="common">Braun's stonewort</name>
    <dbReference type="NCBI Taxonomy" id="69332"/>
    <lineage>
        <taxon>Eukaryota</taxon>
        <taxon>Viridiplantae</taxon>
        <taxon>Streptophyta</taxon>
        <taxon>Charophyceae</taxon>
        <taxon>Charales</taxon>
        <taxon>Characeae</taxon>
        <taxon>Chara</taxon>
    </lineage>
</organism>
<evidence type="ECO:0000313" key="3">
    <source>
        <dbReference type="EMBL" id="GBG60685.1"/>
    </source>
</evidence>
<sequence>MEADGYVCPAEFNRRTGAPSPPKDRAQPPLAVDAATQNRLEELGRTVASVQEFVEMERARRVEREQRGRERDEARLVEEAARAAEVERAVRKAEKLRKREEEQLAMAKAVEVQLSVRLGDIREEIKTEVRKALSSSLVKQQLTEIATTKGKEKVVTIEDLSSTSGTSSEVEVITEGTGNLSLQEKRKRGDDVPVGDSPPVTILAKRTSKRSSIRPVRLSECLQRTRTKISVRRPARCEATKALTALKPPARDTMMERMLFLDNTQRELSKLDYDTLRAICRDEGVNYATKVQAIFDVAYPRA</sequence>
<keyword evidence="1" id="KW-0175">Coiled coil</keyword>
<reference evidence="3 4" key="1">
    <citation type="journal article" date="2018" name="Cell">
        <title>The Chara Genome: Secondary Complexity and Implications for Plant Terrestrialization.</title>
        <authorList>
            <person name="Nishiyama T."/>
            <person name="Sakayama H."/>
            <person name="Vries J.D."/>
            <person name="Buschmann H."/>
            <person name="Saint-Marcoux D."/>
            <person name="Ullrich K.K."/>
            <person name="Haas F.B."/>
            <person name="Vanderstraeten L."/>
            <person name="Becker D."/>
            <person name="Lang D."/>
            <person name="Vosolsobe S."/>
            <person name="Rombauts S."/>
            <person name="Wilhelmsson P.K.I."/>
            <person name="Janitza P."/>
            <person name="Kern R."/>
            <person name="Heyl A."/>
            <person name="Rumpler F."/>
            <person name="Villalobos L.I.A.C."/>
            <person name="Clay J.M."/>
            <person name="Skokan R."/>
            <person name="Toyoda A."/>
            <person name="Suzuki Y."/>
            <person name="Kagoshima H."/>
            <person name="Schijlen E."/>
            <person name="Tajeshwar N."/>
            <person name="Catarino B."/>
            <person name="Hetherington A.J."/>
            <person name="Saltykova A."/>
            <person name="Bonnot C."/>
            <person name="Breuninger H."/>
            <person name="Symeonidi A."/>
            <person name="Radhakrishnan G.V."/>
            <person name="Van Nieuwerburgh F."/>
            <person name="Deforce D."/>
            <person name="Chang C."/>
            <person name="Karol K.G."/>
            <person name="Hedrich R."/>
            <person name="Ulvskov P."/>
            <person name="Glockner G."/>
            <person name="Delwiche C.F."/>
            <person name="Petrasek J."/>
            <person name="Van de Peer Y."/>
            <person name="Friml J."/>
            <person name="Beilby M."/>
            <person name="Dolan L."/>
            <person name="Kohara Y."/>
            <person name="Sugano S."/>
            <person name="Fujiyama A."/>
            <person name="Delaux P.-M."/>
            <person name="Quint M."/>
            <person name="TheiBen G."/>
            <person name="Hagemann M."/>
            <person name="Harholt J."/>
            <person name="Dunand C."/>
            <person name="Zachgo S."/>
            <person name="Langdale J."/>
            <person name="Maumus F."/>
            <person name="Straeten D.V.D."/>
            <person name="Gould S.B."/>
            <person name="Rensing S.A."/>
        </authorList>
    </citation>
    <scope>NUCLEOTIDE SEQUENCE [LARGE SCALE GENOMIC DNA]</scope>
    <source>
        <strain evidence="3 4">S276</strain>
    </source>
</reference>
<protein>
    <submittedName>
        <fullName evidence="3">Uncharacterized protein</fullName>
    </submittedName>
</protein>
<dbReference type="Proteomes" id="UP000265515">
    <property type="component" value="Unassembled WGS sequence"/>
</dbReference>
<name>A0A388JSD0_CHABU</name>
<keyword evidence="4" id="KW-1185">Reference proteome</keyword>
<feature type="coiled-coil region" evidence="1">
    <location>
        <begin position="76"/>
        <end position="110"/>
    </location>
</feature>
<evidence type="ECO:0000313" key="4">
    <source>
        <dbReference type="Proteomes" id="UP000265515"/>
    </source>
</evidence>
<dbReference type="EMBL" id="BFEA01000014">
    <property type="protein sequence ID" value="GBG60685.1"/>
    <property type="molecule type" value="Genomic_DNA"/>
</dbReference>
<evidence type="ECO:0000256" key="1">
    <source>
        <dbReference type="SAM" id="Coils"/>
    </source>
</evidence>
<dbReference type="Gramene" id="GBG60685">
    <property type="protein sequence ID" value="GBG60685"/>
    <property type="gene ID" value="CBR_g12421"/>
</dbReference>
<comment type="caution">
    <text evidence="3">The sequence shown here is derived from an EMBL/GenBank/DDBJ whole genome shotgun (WGS) entry which is preliminary data.</text>
</comment>
<evidence type="ECO:0000256" key="2">
    <source>
        <dbReference type="SAM" id="MobiDB-lite"/>
    </source>
</evidence>
<gene>
    <name evidence="3" type="ORF">CBR_g12421</name>
</gene>
<accession>A0A388JSD0</accession>
<dbReference type="AlphaFoldDB" id="A0A388JSD0"/>
<proteinExistence type="predicted"/>